<name>A0A5B6TGW7_9BACT</name>
<accession>A0A5B6TGW7</accession>
<dbReference type="Proteomes" id="UP000324133">
    <property type="component" value="Unassembled WGS sequence"/>
</dbReference>
<organism evidence="2 3">
    <name type="scientific">Rufibacter hautae</name>
    <dbReference type="NCBI Taxonomy" id="2595005"/>
    <lineage>
        <taxon>Bacteria</taxon>
        <taxon>Pseudomonadati</taxon>
        <taxon>Bacteroidota</taxon>
        <taxon>Cytophagia</taxon>
        <taxon>Cytophagales</taxon>
        <taxon>Hymenobacteraceae</taxon>
        <taxon>Rufibacter</taxon>
    </lineage>
</organism>
<reference evidence="2 3" key="1">
    <citation type="submission" date="2019-07" db="EMBL/GenBank/DDBJ databases">
        <title>Rufibacter sp. nov., isolated from lake sediment.</title>
        <authorList>
            <person name="Qu J.-H."/>
        </authorList>
    </citation>
    <scope>NUCLEOTIDE SEQUENCE [LARGE SCALE GENOMIC DNA]</scope>
    <source>
        <strain evidence="2 3">NBS58-1</strain>
    </source>
</reference>
<protein>
    <submittedName>
        <fullName evidence="2">Uncharacterized protein</fullName>
    </submittedName>
</protein>
<dbReference type="OrthoDB" id="1427164at2"/>
<dbReference type="EMBL" id="VKKY01000002">
    <property type="protein sequence ID" value="KAA3438502.1"/>
    <property type="molecule type" value="Genomic_DNA"/>
</dbReference>
<proteinExistence type="predicted"/>
<evidence type="ECO:0000313" key="3">
    <source>
        <dbReference type="Proteomes" id="UP000324133"/>
    </source>
</evidence>
<feature type="signal peptide" evidence="1">
    <location>
        <begin position="1"/>
        <end position="19"/>
    </location>
</feature>
<dbReference type="AlphaFoldDB" id="A0A5B6TGW7"/>
<gene>
    <name evidence="2" type="ORF">FOA19_14810</name>
</gene>
<evidence type="ECO:0000256" key="1">
    <source>
        <dbReference type="SAM" id="SignalP"/>
    </source>
</evidence>
<feature type="chain" id="PRO_5022977533" evidence="1">
    <location>
        <begin position="20"/>
        <end position="241"/>
    </location>
</feature>
<keyword evidence="1" id="KW-0732">Signal</keyword>
<evidence type="ECO:0000313" key="2">
    <source>
        <dbReference type="EMBL" id="KAA3438502.1"/>
    </source>
</evidence>
<sequence>MKKTLLLLVVLFTWGVAQAQDLIIKRNGEEISAKILEITPELVKYQRADYLEGPLISILKKEVFMIKYANGNKETFNAPAPAVSTSMAPSNATTSEPQLMPHVKLSGPRLGFTLISGSLADKAKEEFSVNPFLTQFGWQFETRIFTTSKGLSGLFEFIPLVGGLEQGKFVPSLNAMVGLRGPKGFEFGVGPNLTPASAGVAFAIGTNFKSEGVNFPVNLAFVPGNGGARFSLLFGFNSRQF</sequence>
<dbReference type="RefSeq" id="WP_149091560.1">
    <property type="nucleotide sequence ID" value="NZ_VKKY01000002.1"/>
</dbReference>
<comment type="caution">
    <text evidence="2">The sequence shown here is derived from an EMBL/GenBank/DDBJ whole genome shotgun (WGS) entry which is preliminary data.</text>
</comment>
<keyword evidence="3" id="KW-1185">Reference proteome</keyword>